<accession>A0AA96HD99</accession>
<proteinExistence type="predicted"/>
<evidence type="ECO:0000313" key="2">
    <source>
        <dbReference type="Proteomes" id="UP001303520"/>
    </source>
</evidence>
<dbReference type="Proteomes" id="UP001303520">
    <property type="component" value="Segment"/>
</dbReference>
<sequence>METIFTTTNANGGATFTATGQLVTSGYCVAGIAPAVRVSVDDFTAETLAEAVASFNHSGTFGTWIEEGEVWIEPSEVYTDRAEADRVAKAREEIAYFDLDAMEEIRLLPVAA</sequence>
<evidence type="ECO:0000313" key="1">
    <source>
        <dbReference type="EMBL" id="WNN93696.1"/>
    </source>
</evidence>
<keyword evidence="2" id="KW-1185">Reference proteome</keyword>
<gene>
    <name evidence="1" type="primary">46</name>
    <name evidence="1" type="ORF">SEA_CALLINALLBARBZ_46</name>
</gene>
<protein>
    <submittedName>
        <fullName evidence="1">Uncharacterized protein</fullName>
    </submittedName>
</protein>
<reference evidence="2" key="1">
    <citation type="submission" date="2024-05" db="EMBL/GenBank/DDBJ databases">
        <authorList>
            <person name="Garin V.P."/>
            <person name="Arshad I."/>
            <person name="Mak A."/>
            <person name="Orr M.A."/>
            <person name="Cho C."/>
            <person name="Kyla G.P."/>
            <person name="Liu J."/>
            <person name="Peri J.N."/>
            <person name="Esherick S.A."/>
            <person name="Shera S."/>
            <person name="Suani E."/>
            <person name="Faulkner C."/>
            <person name="Bonthala P."/>
            <person name="Wong M.A."/>
            <person name="Yao J."/>
            <person name="Santaolaya C."/>
            <person name="Santos E.A."/>
            <person name="Qin K."/>
            <person name="Yang E."/>
            <person name="Shao S.B."/>
            <person name="Moore J.P."/>
            <person name="Mathkour Y.H."/>
            <person name="Gallagher H.R."/>
            <person name="White L.T."/>
            <person name="Givan S.V."/>
            <person name="Chan R.W."/>
            <person name="Infante A."/>
            <person name="Anand S."/>
            <person name="Almeida T.I."/>
            <person name="De G.A."/>
            <person name="Trinh U.L."/>
            <person name="Bhatt K."/>
            <person name="Sanoyca A.J."/>
            <person name="Chong T."/>
            <person name="Liu R."/>
            <person name="Liang E."/>
            <person name="Castellanos S."/>
            <person name="Chang A.P."/>
            <person name="Stephenson J.C."/>
            <person name="Zorawik M."/>
            <person name="Garza D.R."/>
            <person name="Reddi K."/>
            <person name="Bouklas T."/>
            <person name="Freise A.C."/>
            <person name="Klyczek K."/>
            <person name="Ko C."/>
            <person name="Russell D.A."/>
            <person name="Jacobs-Sera D."/>
            <person name="Hatfull G.F."/>
        </authorList>
    </citation>
    <scope>NUCLEOTIDE SEQUENCE [LARGE SCALE GENOMIC DNA]</scope>
</reference>
<name>A0AA96HD99_9CAUD</name>
<organism evidence="1 2">
    <name type="scientific">Arthrobacter phage CallinAllBarbz</name>
    <dbReference type="NCBI Taxonomy" id="3077790"/>
    <lineage>
        <taxon>Viruses</taxon>
        <taxon>Duplodnaviria</taxon>
        <taxon>Heunggongvirae</taxon>
        <taxon>Uroviricota</taxon>
        <taxon>Caudoviricetes</taxon>
        <taxon>Casidaviridae</taxon>
        <taxon>Baileybluvirus</taxon>
        <taxon>Baileybluvirus callinallbarbz</taxon>
    </lineage>
</organism>
<dbReference type="EMBL" id="OR553891">
    <property type="protein sequence ID" value="WNN93696.1"/>
    <property type="molecule type" value="Genomic_DNA"/>
</dbReference>